<dbReference type="EMBL" id="PVUE01000006">
    <property type="protein sequence ID" value="PRZ42321.1"/>
    <property type="molecule type" value="Genomic_DNA"/>
</dbReference>
<dbReference type="OrthoDB" id="3481501at2"/>
<evidence type="ECO:0008006" key="3">
    <source>
        <dbReference type="Google" id="ProtNLM"/>
    </source>
</evidence>
<keyword evidence="2" id="KW-1185">Reference proteome</keyword>
<protein>
    <recommendedName>
        <fullName evidence="3">DUF4286 family protein</fullName>
    </recommendedName>
</protein>
<comment type="caution">
    <text evidence="1">The sequence shown here is derived from an EMBL/GenBank/DDBJ whole genome shotgun (WGS) entry which is preliminary data.</text>
</comment>
<evidence type="ECO:0000313" key="1">
    <source>
        <dbReference type="EMBL" id="PRZ42321.1"/>
    </source>
</evidence>
<dbReference type="AlphaFoldDB" id="A0A2T1A139"/>
<proteinExistence type="predicted"/>
<accession>A0A2T1A139</accession>
<name>A0A2T1A139_9ACTN</name>
<dbReference type="SUPFAM" id="SSF54909">
    <property type="entry name" value="Dimeric alpha+beta barrel"/>
    <property type="match status" value="1"/>
</dbReference>
<dbReference type="Proteomes" id="UP000237752">
    <property type="component" value="Unassembled WGS sequence"/>
</dbReference>
<reference evidence="1 2" key="1">
    <citation type="submission" date="2018-03" db="EMBL/GenBank/DDBJ databases">
        <title>Genomic Encyclopedia of Archaeal and Bacterial Type Strains, Phase II (KMG-II): from individual species to whole genera.</title>
        <authorList>
            <person name="Goeker M."/>
        </authorList>
    </citation>
    <scope>NUCLEOTIDE SEQUENCE [LARGE SCALE GENOMIC DNA]</scope>
    <source>
        <strain evidence="1 2">DSM 100065</strain>
    </source>
</reference>
<sequence length="118" mass="13787">MSEVTKGSGLLLVMIDIELEYEDEFNRWYNEEHFPERLECPGFISARRYVATEGAPKYLAIYELENIDVLSAEDYLRISPPSEWSKNLRPHFLTLTRNIYQDITPTIPDGYRVKAVRA</sequence>
<gene>
    <name evidence="1" type="ORF">CLV47_106193</name>
</gene>
<organism evidence="1 2">
    <name type="scientific">Antricoccus suffuscus</name>
    <dbReference type="NCBI Taxonomy" id="1629062"/>
    <lineage>
        <taxon>Bacteria</taxon>
        <taxon>Bacillati</taxon>
        <taxon>Actinomycetota</taxon>
        <taxon>Actinomycetes</taxon>
        <taxon>Geodermatophilales</taxon>
        <taxon>Antricoccaceae</taxon>
        <taxon>Antricoccus</taxon>
    </lineage>
</organism>
<dbReference type="InterPro" id="IPR011008">
    <property type="entry name" value="Dimeric_a/b-barrel"/>
</dbReference>
<evidence type="ECO:0000313" key="2">
    <source>
        <dbReference type="Proteomes" id="UP000237752"/>
    </source>
</evidence>
<dbReference type="RefSeq" id="WP_106348811.1">
    <property type="nucleotide sequence ID" value="NZ_PVUE01000006.1"/>
</dbReference>